<proteinExistence type="predicted"/>
<feature type="region of interest" description="Disordered" evidence="1">
    <location>
        <begin position="190"/>
        <end position="224"/>
    </location>
</feature>
<reference evidence="2" key="1">
    <citation type="submission" date="2020-04" db="EMBL/GenBank/DDBJ databases">
        <authorList>
            <person name="Chiriac C."/>
            <person name="Salcher M."/>
            <person name="Ghai R."/>
            <person name="Kavagutti S V."/>
        </authorList>
    </citation>
    <scope>NUCLEOTIDE SEQUENCE</scope>
</reference>
<name>A0A6J5LPN6_9CAUD</name>
<dbReference type="EMBL" id="LR796317">
    <property type="protein sequence ID" value="CAB4136564.1"/>
    <property type="molecule type" value="Genomic_DNA"/>
</dbReference>
<evidence type="ECO:0000256" key="1">
    <source>
        <dbReference type="SAM" id="MobiDB-lite"/>
    </source>
</evidence>
<gene>
    <name evidence="2" type="ORF">UFOVP306_29</name>
</gene>
<protein>
    <submittedName>
        <fullName evidence="2">Uncharacterized protein</fullName>
    </submittedName>
</protein>
<sequence>MSTTMNALTSPSIVQAEFVRLITATDTYYFCSAAAAITVSGMTFTNLGSLLSISQIDRNIKATATDLAIQLAGVDGSNIALILAANIKGSNIDIWRGFLDSNNQIITTPTLQFFKRYTGIVSNASISETFDDQMRIRVATVGLTCASFRTILENRIQGVKTTPQAWNFIYPSDTSMDRVPVIAGTYFDFGAPPQTGSQADPGAPSGRNNLQTNPDAPVGERSHR</sequence>
<evidence type="ECO:0000313" key="2">
    <source>
        <dbReference type="EMBL" id="CAB4136564.1"/>
    </source>
</evidence>
<organism evidence="2">
    <name type="scientific">uncultured Caudovirales phage</name>
    <dbReference type="NCBI Taxonomy" id="2100421"/>
    <lineage>
        <taxon>Viruses</taxon>
        <taxon>Duplodnaviria</taxon>
        <taxon>Heunggongvirae</taxon>
        <taxon>Uroviricota</taxon>
        <taxon>Caudoviricetes</taxon>
        <taxon>Peduoviridae</taxon>
        <taxon>Maltschvirus</taxon>
        <taxon>Maltschvirus maltsch</taxon>
    </lineage>
</organism>
<accession>A0A6J5LPN6</accession>